<organism evidence="2 3">
    <name type="scientific">Geotrypetes seraphini</name>
    <name type="common">Gaboon caecilian</name>
    <name type="synonym">Caecilia seraphini</name>
    <dbReference type="NCBI Taxonomy" id="260995"/>
    <lineage>
        <taxon>Eukaryota</taxon>
        <taxon>Metazoa</taxon>
        <taxon>Chordata</taxon>
        <taxon>Craniata</taxon>
        <taxon>Vertebrata</taxon>
        <taxon>Euteleostomi</taxon>
        <taxon>Amphibia</taxon>
        <taxon>Gymnophiona</taxon>
        <taxon>Geotrypetes</taxon>
    </lineage>
</organism>
<evidence type="ECO:0000313" key="3">
    <source>
        <dbReference type="RefSeq" id="XP_033809569.1"/>
    </source>
</evidence>
<dbReference type="AlphaFoldDB" id="A0A6P8RVP0"/>
<dbReference type="RefSeq" id="XP_033809569.1">
    <property type="nucleotide sequence ID" value="XM_033953678.1"/>
</dbReference>
<reference evidence="3" key="1">
    <citation type="submission" date="2025-08" db="UniProtKB">
        <authorList>
            <consortium name="RefSeq"/>
        </authorList>
    </citation>
    <scope>IDENTIFICATION</scope>
</reference>
<sequence length="281" mass="30973">MPHFDWLLAAYETLLIGRFMLAKGIKRKYSEMSGRMDFPPDAVGACRDPVTTVPSPSLLNLSLLKLHRSLGHVEPNLRHLVLVANTLRRLQGDVRVEPNGQVNTWRVASSPAPLMTSSREDLDVCRRQIQGDDLLLSNCDTSWYSSVSTMLEDLNQVEGLSSNSHPLPLADDPIDSLRISGGTLEGAKPEPIQSAPATPAPLEILSSSSYLLEENLQDIFEDIDTSMYDCEPWSPSSLVNFKAFSNTEDTEVKPLTSGQNGKLELTELDYLMDVLVGTQAC</sequence>
<dbReference type="Proteomes" id="UP000515159">
    <property type="component" value="Chromosome 8"/>
</dbReference>
<name>A0A6P8RVP0_GEOSA</name>
<dbReference type="CTD" id="29950"/>
<dbReference type="GO" id="GO:0005634">
    <property type="term" value="C:nucleus"/>
    <property type="evidence" value="ECO:0007669"/>
    <property type="project" value="TreeGrafter"/>
</dbReference>
<dbReference type="InterPro" id="IPR052262">
    <property type="entry name" value="E2F-SERTA_domain_protein"/>
</dbReference>
<keyword evidence="2" id="KW-1185">Reference proteome</keyword>
<dbReference type="PANTHER" id="PTHR16277:SF12">
    <property type="entry name" value="SERTA DOMAIN-CONTAINING PROTEIN 1"/>
    <property type="match status" value="1"/>
</dbReference>
<dbReference type="GeneID" id="117364471"/>
<dbReference type="InterPro" id="IPR009263">
    <property type="entry name" value="SERTA_dom"/>
</dbReference>
<protein>
    <submittedName>
        <fullName evidence="3">SERTA domain-containing protein 1 isoform X1</fullName>
    </submittedName>
</protein>
<accession>A0A6P8RVP0</accession>
<evidence type="ECO:0000259" key="1">
    <source>
        <dbReference type="PROSITE" id="PS51053"/>
    </source>
</evidence>
<gene>
    <name evidence="3" type="primary">SERTAD1</name>
</gene>
<dbReference type="OrthoDB" id="6083860at2759"/>
<dbReference type="FunCoup" id="A0A6P8RVP0">
    <property type="interactions" value="428"/>
</dbReference>
<dbReference type="KEGG" id="gsh:117364471"/>
<proteinExistence type="predicted"/>
<dbReference type="PROSITE" id="PS51053">
    <property type="entry name" value="SERTA"/>
    <property type="match status" value="1"/>
</dbReference>
<dbReference type="InParanoid" id="A0A6P8RVP0"/>
<evidence type="ECO:0000313" key="2">
    <source>
        <dbReference type="Proteomes" id="UP000515159"/>
    </source>
</evidence>
<dbReference type="PANTHER" id="PTHR16277">
    <property type="entry name" value="CELL DIVISION CYCLE ASSOCIATED PROTEIN 4/SERTA DOMAIN-CONTAINING PROTEIN 2"/>
    <property type="match status" value="1"/>
</dbReference>
<dbReference type="Pfam" id="PF06031">
    <property type="entry name" value="SERTA"/>
    <property type="match status" value="1"/>
</dbReference>
<feature type="domain" description="SERTA" evidence="1">
    <location>
        <begin position="51"/>
        <end position="98"/>
    </location>
</feature>